<proteinExistence type="predicted"/>
<evidence type="ECO:0008006" key="4">
    <source>
        <dbReference type="Google" id="ProtNLM"/>
    </source>
</evidence>
<evidence type="ECO:0000313" key="3">
    <source>
        <dbReference type="Proteomes" id="UP001629246"/>
    </source>
</evidence>
<feature type="chain" id="PRO_5045066437" description="Lipoprotein" evidence="1">
    <location>
        <begin position="28"/>
        <end position="269"/>
    </location>
</feature>
<organism evidence="2 3">
    <name type="scientific">Herbaspirillum lusitanum</name>
    <dbReference type="NCBI Taxonomy" id="213312"/>
    <lineage>
        <taxon>Bacteria</taxon>
        <taxon>Pseudomonadati</taxon>
        <taxon>Pseudomonadota</taxon>
        <taxon>Betaproteobacteria</taxon>
        <taxon>Burkholderiales</taxon>
        <taxon>Oxalobacteraceae</taxon>
        <taxon>Herbaspirillum</taxon>
    </lineage>
</organism>
<keyword evidence="1" id="KW-0732">Signal</keyword>
<dbReference type="EMBL" id="JAQQFM010000003">
    <property type="protein sequence ID" value="MFL9924023.1"/>
    <property type="molecule type" value="Genomic_DNA"/>
</dbReference>
<feature type="signal peptide" evidence="1">
    <location>
        <begin position="1"/>
        <end position="27"/>
    </location>
</feature>
<name>A0ABW9A5P6_9BURK</name>
<accession>A0ABW9A5P6</accession>
<sequence>MERYRTSVAARAGVMALILGAAFAVNAQAETLALPELKDAAQAALLKEANAEYQTYATAGDSYFKSDAAKGDWPCKIDAVQLNALAGITDYKSSAGGKEFGHAYSDVVIHPISAACKNGKLDGKVEFVYEATRKAWGPGFENSERELGKVTATLRKGKLKHRLEVRKASDVADAAKLLSVTASAEKPAGAFITSATVLLADGAQKYFLKRPVAGKRLEKSFYIGTALVSVEQQDAKGNPDGSTLAYKDGQASKTCFKHGKPLDAGACGK</sequence>
<evidence type="ECO:0000256" key="1">
    <source>
        <dbReference type="SAM" id="SignalP"/>
    </source>
</evidence>
<keyword evidence="3" id="KW-1185">Reference proteome</keyword>
<evidence type="ECO:0000313" key="2">
    <source>
        <dbReference type="EMBL" id="MFL9924023.1"/>
    </source>
</evidence>
<reference evidence="2 3" key="1">
    <citation type="journal article" date="2024" name="Chem. Sci.">
        <title>Discovery of megapolipeptins by genome mining of a Burkholderiales bacteria collection.</title>
        <authorList>
            <person name="Paulo B.S."/>
            <person name="Recchia M.J.J."/>
            <person name="Lee S."/>
            <person name="Fergusson C.H."/>
            <person name="Romanowski S.B."/>
            <person name="Hernandez A."/>
            <person name="Krull N."/>
            <person name="Liu D.Y."/>
            <person name="Cavanagh H."/>
            <person name="Bos A."/>
            <person name="Gray C.A."/>
            <person name="Murphy B.T."/>
            <person name="Linington R.G."/>
            <person name="Eustaquio A.S."/>
        </authorList>
    </citation>
    <scope>NUCLEOTIDE SEQUENCE [LARGE SCALE GENOMIC DNA]</scope>
    <source>
        <strain evidence="2 3">RL21-008-BIB-A</strain>
    </source>
</reference>
<gene>
    <name evidence="2" type="ORF">PQR62_07100</name>
</gene>
<dbReference type="Proteomes" id="UP001629246">
    <property type="component" value="Unassembled WGS sequence"/>
</dbReference>
<comment type="caution">
    <text evidence="2">The sequence shown here is derived from an EMBL/GenBank/DDBJ whole genome shotgun (WGS) entry which is preliminary data.</text>
</comment>
<dbReference type="RefSeq" id="WP_408156239.1">
    <property type="nucleotide sequence ID" value="NZ_JAQQFM010000003.1"/>
</dbReference>
<protein>
    <recommendedName>
        <fullName evidence="4">Lipoprotein</fullName>
    </recommendedName>
</protein>